<reference evidence="1" key="2">
    <citation type="journal article" date="2023" name="Int. J. Mol. Sci.">
        <title>De Novo Assembly and Annotation of 11 Diverse Shrub Willow (Salix) Genomes Reveals Novel Gene Organization in Sex-Linked Regions.</title>
        <authorList>
            <person name="Hyden B."/>
            <person name="Feng K."/>
            <person name="Yates T.B."/>
            <person name="Jawdy S."/>
            <person name="Cereghino C."/>
            <person name="Smart L.B."/>
            <person name="Muchero W."/>
        </authorList>
    </citation>
    <scope>NUCLEOTIDE SEQUENCE</scope>
    <source>
        <tissue evidence="1">Shoot tip</tissue>
    </source>
</reference>
<dbReference type="Proteomes" id="UP001141253">
    <property type="component" value="Chromosome 19"/>
</dbReference>
<name>A0ABQ9AQC1_9ROSI</name>
<keyword evidence="2" id="KW-1185">Reference proteome</keyword>
<proteinExistence type="predicted"/>
<sequence>MKIDGCEQWACLFDKSEPSSLIDQLPHMFVIKDLVVDVTNFYNQDEEDRATWFCAFCGLSASPSLFFSNLCLMLIKIYFAI</sequence>
<organism evidence="1 2">
    <name type="scientific">Salix suchowensis</name>
    <dbReference type="NCBI Taxonomy" id="1278906"/>
    <lineage>
        <taxon>Eukaryota</taxon>
        <taxon>Viridiplantae</taxon>
        <taxon>Streptophyta</taxon>
        <taxon>Embryophyta</taxon>
        <taxon>Tracheophyta</taxon>
        <taxon>Spermatophyta</taxon>
        <taxon>Magnoliopsida</taxon>
        <taxon>eudicotyledons</taxon>
        <taxon>Gunneridae</taxon>
        <taxon>Pentapetalae</taxon>
        <taxon>rosids</taxon>
        <taxon>fabids</taxon>
        <taxon>Malpighiales</taxon>
        <taxon>Salicaceae</taxon>
        <taxon>Saliceae</taxon>
        <taxon>Salix</taxon>
    </lineage>
</organism>
<accession>A0ABQ9AQC1</accession>
<feature type="non-terminal residue" evidence="1">
    <location>
        <position position="81"/>
    </location>
</feature>
<evidence type="ECO:0000313" key="2">
    <source>
        <dbReference type="Proteomes" id="UP001141253"/>
    </source>
</evidence>
<gene>
    <name evidence="1" type="ORF">OIU77_007042</name>
</gene>
<evidence type="ECO:0000313" key="1">
    <source>
        <dbReference type="EMBL" id="KAJ6349580.1"/>
    </source>
</evidence>
<comment type="caution">
    <text evidence="1">The sequence shown here is derived from an EMBL/GenBank/DDBJ whole genome shotgun (WGS) entry which is preliminary data.</text>
</comment>
<reference evidence="1" key="1">
    <citation type="submission" date="2022-10" db="EMBL/GenBank/DDBJ databases">
        <authorList>
            <person name="Hyden B.L."/>
            <person name="Feng K."/>
            <person name="Yates T."/>
            <person name="Jawdy S."/>
            <person name="Smart L.B."/>
            <person name="Muchero W."/>
        </authorList>
    </citation>
    <scope>NUCLEOTIDE SEQUENCE</scope>
    <source>
        <tissue evidence="1">Shoot tip</tissue>
    </source>
</reference>
<dbReference type="EMBL" id="JAPFFI010000018">
    <property type="protein sequence ID" value="KAJ6349580.1"/>
    <property type="molecule type" value="Genomic_DNA"/>
</dbReference>
<protein>
    <submittedName>
        <fullName evidence="1">Uncharacterized protein</fullName>
    </submittedName>
</protein>